<sequence>MKVARIKVICLSLLLFMGALMLNQCTESGQPSMPETVDFNFHIRPILVKNCYLCHGPDPSSRQGNLRLDTFEGATSAGESGLTAIVPGRPKKSEVIRRIMNHNPDDVMPPPESKLTLTEREKKLLEKWIEDGAEWKPHWAFIPPKEPDVPEVSNVEEINNEVDAFVLKKLEENGLEPLDKAGKNTLIRRLSYILTGLPPSVEDVEKFITDSSPDAYEKLVDHYLSSPQFGEHWARHWMDVARYAETKGHEFDYQITGAWRYRDYLIRALNDDVPYDQLVREQLAGDLLAKPRWNKETGINESILGTAFFTLSEGTHSPVDIRKDEADRIDNMIDVTTKTFQALTVSCSRCHDHKFDPIPTADYYSMYGVMESSRFAPRLANLTFQQVEDIQSLQKTQEHIRKKLAKRWIGKEVDNENDTSSPEQPTHGQSSEDYKILGDFRGSSLDDWKSDGFAFGNNSTLGEPVLSRDGNKVMRLAEGKASSLRFGEGVPGALRSSNFIIDHDFIGIRARGKKSTIRVIIDNFQLIQHPIYGDLMQEVKKETWHHYKIDVSKWKGHKAYVEILPGTYKKHEYSLPEGAYIEAEYALVFNGGWKSIPEPKGSSELNLNNAVRDWVANKGSADQIRLINQKLKQGALSIGIPEIRELYKQRDVVKKNFDGAAYFMGVADGFGINSPIFVRGSHQNISENLMPRAFLSALPAEDTIFQSSGSGREELAEAIVSEKNPLTSRVIVNRIWHHLFGRGIVETVDNFGLQGKIPTHPELLDYLAIKFRKDGWSVKNMIKYIVMSQSFQRVVEGNEELQKNDPQNLWLAHFPVRRIQAESIRDAILAVSGNLDSTMYGESVPIHLTDFMTGRGRPAQSGPLDGNGRRSIYVEVRRNFLSPMMLAFDRPIPFSTFGKRNVTNVPAQSLFLMNDPFIIHQAELMGQEVIKQDLSMEDRVQWIYMKTLSRAATEEEIAGAKDFLIQQAGTYQISEEEMLHDPKVWKDYCHAVFNLKEFIYLI</sequence>
<evidence type="ECO:0000313" key="6">
    <source>
        <dbReference type="EMBL" id="MDN5202219.1"/>
    </source>
</evidence>
<dbReference type="Pfam" id="PF07635">
    <property type="entry name" value="PSCyt1"/>
    <property type="match status" value="1"/>
</dbReference>
<proteinExistence type="predicted"/>
<dbReference type="InterPro" id="IPR011444">
    <property type="entry name" value="DUF1549"/>
</dbReference>
<evidence type="ECO:0000256" key="1">
    <source>
        <dbReference type="SAM" id="MobiDB-lite"/>
    </source>
</evidence>
<comment type="caution">
    <text evidence="6">The sequence shown here is derived from an EMBL/GenBank/DDBJ whole genome shotgun (WGS) entry which is preliminary data.</text>
</comment>
<dbReference type="InterPro" id="IPR036909">
    <property type="entry name" value="Cyt_c-like_dom_sf"/>
</dbReference>
<gene>
    <name evidence="6" type="ORF">QQ008_12615</name>
</gene>
<dbReference type="PANTHER" id="PTHR35889:SF3">
    <property type="entry name" value="F-BOX DOMAIN-CONTAINING PROTEIN"/>
    <property type="match status" value="1"/>
</dbReference>
<keyword evidence="2" id="KW-0732">Signal</keyword>
<feature type="chain" id="PRO_5045919091" evidence="2">
    <location>
        <begin position="22"/>
        <end position="1002"/>
    </location>
</feature>
<feature type="domain" description="DUF1553" evidence="4">
    <location>
        <begin position="711"/>
        <end position="964"/>
    </location>
</feature>
<evidence type="ECO:0000259" key="4">
    <source>
        <dbReference type="Pfam" id="PF07587"/>
    </source>
</evidence>
<dbReference type="InterPro" id="IPR022655">
    <property type="entry name" value="DUF1553"/>
</dbReference>
<feature type="domain" description="Cytochrome C Planctomycete-type" evidence="5">
    <location>
        <begin position="51"/>
        <end position="112"/>
    </location>
</feature>
<accession>A0ABT8KNB3</accession>
<evidence type="ECO:0000256" key="2">
    <source>
        <dbReference type="SAM" id="SignalP"/>
    </source>
</evidence>
<evidence type="ECO:0000259" key="5">
    <source>
        <dbReference type="Pfam" id="PF07635"/>
    </source>
</evidence>
<reference evidence="6" key="1">
    <citation type="submission" date="2023-06" db="EMBL/GenBank/DDBJ databases">
        <title>Genomic of Parafulvivirga corallium.</title>
        <authorList>
            <person name="Wang G."/>
        </authorList>
    </citation>
    <scope>NUCLEOTIDE SEQUENCE</scope>
    <source>
        <strain evidence="6">BMA10</strain>
    </source>
</reference>
<organism evidence="6 7">
    <name type="scientific">Splendidivirga corallicola</name>
    <dbReference type="NCBI Taxonomy" id="3051826"/>
    <lineage>
        <taxon>Bacteria</taxon>
        <taxon>Pseudomonadati</taxon>
        <taxon>Bacteroidota</taxon>
        <taxon>Cytophagia</taxon>
        <taxon>Cytophagales</taxon>
        <taxon>Splendidivirgaceae</taxon>
        <taxon>Splendidivirga</taxon>
    </lineage>
</organism>
<dbReference type="EMBL" id="JAUJEA010000004">
    <property type="protein sequence ID" value="MDN5202219.1"/>
    <property type="molecule type" value="Genomic_DNA"/>
</dbReference>
<evidence type="ECO:0000259" key="3">
    <source>
        <dbReference type="Pfam" id="PF07583"/>
    </source>
</evidence>
<dbReference type="Pfam" id="PF07587">
    <property type="entry name" value="PSD1"/>
    <property type="match status" value="1"/>
</dbReference>
<name>A0ABT8KNB3_9BACT</name>
<keyword evidence="7" id="KW-1185">Reference proteome</keyword>
<feature type="region of interest" description="Disordered" evidence="1">
    <location>
        <begin position="411"/>
        <end position="433"/>
    </location>
</feature>
<dbReference type="RefSeq" id="WP_346752245.1">
    <property type="nucleotide sequence ID" value="NZ_JAUJEA010000004.1"/>
</dbReference>
<dbReference type="SUPFAM" id="SSF46626">
    <property type="entry name" value="Cytochrome c"/>
    <property type="match status" value="1"/>
</dbReference>
<dbReference type="Proteomes" id="UP001172082">
    <property type="component" value="Unassembled WGS sequence"/>
</dbReference>
<evidence type="ECO:0000313" key="7">
    <source>
        <dbReference type="Proteomes" id="UP001172082"/>
    </source>
</evidence>
<dbReference type="InterPro" id="IPR011429">
    <property type="entry name" value="Cyt_c_Planctomycete-type"/>
</dbReference>
<feature type="compositionally biased region" description="Polar residues" evidence="1">
    <location>
        <begin position="418"/>
        <end position="429"/>
    </location>
</feature>
<dbReference type="PANTHER" id="PTHR35889">
    <property type="entry name" value="CYCLOINULO-OLIGOSACCHARIDE FRUCTANOTRANSFERASE-RELATED"/>
    <property type="match status" value="1"/>
</dbReference>
<protein>
    <submittedName>
        <fullName evidence="6">PSD1 and planctomycete cytochrome C domain-containing protein</fullName>
    </submittedName>
</protein>
<dbReference type="Pfam" id="PF07583">
    <property type="entry name" value="PSCyt2"/>
    <property type="match status" value="1"/>
</dbReference>
<feature type="signal peptide" evidence="2">
    <location>
        <begin position="1"/>
        <end position="21"/>
    </location>
</feature>
<feature type="domain" description="DUF1549" evidence="3">
    <location>
        <begin position="161"/>
        <end position="373"/>
    </location>
</feature>